<proteinExistence type="predicted"/>
<reference evidence="2 3" key="1">
    <citation type="journal article" date="2017" name="Gigascience">
        <title>Draft genome of the honey bee ectoparasitic mite, Tropilaelaps mercedesae, is shaped by the parasitic life history.</title>
        <authorList>
            <person name="Dong X."/>
            <person name="Armstrong S.D."/>
            <person name="Xia D."/>
            <person name="Makepeace B.L."/>
            <person name="Darby A.C."/>
            <person name="Kadowaki T."/>
        </authorList>
    </citation>
    <scope>NUCLEOTIDE SEQUENCE [LARGE SCALE GENOMIC DNA]</scope>
    <source>
        <strain evidence="2">Wuxi-XJTLU</strain>
    </source>
</reference>
<gene>
    <name evidence="2" type="ORF">BIW11_05803</name>
</gene>
<protein>
    <submittedName>
        <fullName evidence="2">Uncharacterized protein</fullName>
    </submittedName>
</protein>
<accession>A0A1V9Y0T1</accession>
<feature type="signal peptide" evidence="1">
    <location>
        <begin position="1"/>
        <end position="18"/>
    </location>
</feature>
<name>A0A1V9Y0T1_9ACAR</name>
<dbReference type="EMBL" id="MNPL01001225">
    <property type="protein sequence ID" value="OQR79346.1"/>
    <property type="molecule type" value="Genomic_DNA"/>
</dbReference>
<dbReference type="AlphaFoldDB" id="A0A1V9Y0T1"/>
<keyword evidence="3" id="KW-1185">Reference proteome</keyword>
<evidence type="ECO:0000313" key="3">
    <source>
        <dbReference type="Proteomes" id="UP000192247"/>
    </source>
</evidence>
<dbReference type="Proteomes" id="UP000192247">
    <property type="component" value="Unassembled WGS sequence"/>
</dbReference>
<evidence type="ECO:0000256" key="1">
    <source>
        <dbReference type="SAM" id="SignalP"/>
    </source>
</evidence>
<dbReference type="InParanoid" id="A0A1V9Y0T1"/>
<comment type="caution">
    <text evidence="2">The sequence shown here is derived from an EMBL/GenBank/DDBJ whole genome shotgun (WGS) entry which is preliminary data.</text>
</comment>
<organism evidence="2 3">
    <name type="scientific">Tropilaelaps mercedesae</name>
    <dbReference type="NCBI Taxonomy" id="418985"/>
    <lineage>
        <taxon>Eukaryota</taxon>
        <taxon>Metazoa</taxon>
        <taxon>Ecdysozoa</taxon>
        <taxon>Arthropoda</taxon>
        <taxon>Chelicerata</taxon>
        <taxon>Arachnida</taxon>
        <taxon>Acari</taxon>
        <taxon>Parasitiformes</taxon>
        <taxon>Mesostigmata</taxon>
        <taxon>Gamasina</taxon>
        <taxon>Dermanyssoidea</taxon>
        <taxon>Laelapidae</taxon>
        <taxon>Tropilaelaps</taxon>
    </lineage>
</organism>
<sequence length="77" mass="8568">MTSWILLSALVLAPECSASLEEGLVLLEEITRFLTKKILPIAQEVLFDVDISSECTGSLLKFMSALRKDEPWALKSK</sequence>
<evidence type="ECO:0000313" key="2">
    <source>
        <dbReference type="EMBL" id="OQR79346.1"/>
    </source>
</evidence>
<feature type="chain" id="PRO_5013388805" evidence="1">
    <location>
        <begin position="19"/>
        <end position="77"/>
    </location>
</feature>
<keyword evidence="1" id="KW-0732">Signal</keyword>